<organism evidence="1 2">
    <name type="scientific">Prevotella intermedia</name>
    <dbReference type="NCBI Taxonomy" id="28131"/>
    <lineage>
        <taxon>Bacteria</taxon>
        <taxon>Pseudomonadati</taxon>
        <taxon>Bacteroidota</taxon>
        <taxon>Bacteroidia</taxon>
        <taxon>Bacteroidales</taxon>
        <taxon>Prevotellaceae</taxon>
        <taxon>Prevotella</taxon>
    </lineage>
</organism>
<accession>A0AAD1BFI9</accession>
<dbReference type="EMBL" id="AP014925">
    <property type="protein sequence ID" value="BAR94749.1"/>
    <property type="molecule type" value="Genomic_DNA"/>
</dbReference>
<evidence type="ECO:0000313" key="2">
    <source>
        <dbReference type="Proteomes" id="UP000067008"/>
    </source>
</evidence>
<reference evidence="1 2" key="1">
    <citation type="submission" date="2015-07" db="EMBL/GenBank/DDBJ databases">
        <title>Complete genome sequence of Prevotella intermedia strain 17-2.</title>
        <authorList>
            <person name="Nambu T."/>
        </authorList>
    </citation>
    <scope>NUCLEOTIDE SEQUENCE [LARGE SCALE GENOMIC DNA]</scope>
    <source>
        <strain evidence="1 2">17-2</strain>
    </source>
</reference>
<dbReference type="Proteomes" id="UP000067008">
    <property type="component" value="Chromosome 2"/>
</dbReference>
<dbReference type="AlphaFoldDB" id="A0AAD1BFI9"/>
<gene>
    <name evidence="1" type="ORF">PI172_0021</name>
</gene>
<sequence>MTISIWHCESGCFASQNSRFYRAKPTLLECKTIGFVIRW</sequence>
<evidence type="ECO:0000313" key="1">
    <source>
        <dbReference type="EMBL" id="BAR94749.1"/>
    </source>
</evidence>
<protein>
    <submittedName>
        <fullName evidence="1">Uncharacterized protein</fullName>
    </submittedName>
</protein>
<name>A0AAD1BFI9_PREIN</name>
<proteinExistence type="predicted"/>